<proteinExistence type="predicted"/>
<evidence type="ECO:0000313" key="2">
    <source>
        <dbReference type="Proteomes" id="UP001165960"/>
    </source>
</evidence>
<organism evidence="1 2">
    <name type="scientific">Entomophthora muscae</name>
    <dbReference type="NCBI Taxonomy" id="34485"/>
    <lineage>
        <taxon>Eukaryota</taxon>
        <taxon>Fungi</taxon>
        <taxon>Fungi incertae sedis</taxon>
        <taxon>Zoopagomycota</taxon>
        <taxon>Entomophthoromycotina</taxon>
        <taxon>Entomophthoromycetes</taxon>
        <taxon>Entomophthorales</taxon>
        <taxon>Entomophthoraceae</taxon>
        <taxon>Entomophthora</taxon>
    </lineage>
</organism>
<protein>
    <submittedName>
        <fullName evidence="1">Uncharacterized protein</fullName>
    </submittedName>
</protein>
<accession>A0ACC2SWX9</accession>
<evidence type="ECO:0000313" key="1">
    <source>
        <dbReference type="EMBL" id="KAJ9066909.1"/>
    </source>
</evidence>
<dbReference type="Proteomes" id="UP001165960">
    <property type="component" value="Unassembled WGS sequence"/>
</dbReference>
<gene>
    <name evidence="1" type="ORF">DSO57_1004991</name>
</gene>
<comment type="caution">
    <text evidence="1">The sequence shown here is derived from an EMBL/GenBank/DDBJ whole genome shotgun (WGS) entry which is preliminary data.</text>
</comment>
<name>A0ACC2SWX9_9FUNG</name>
<reference evidence="1" key="1">
    <citation type="submission" date="2022-04" db="EMBL/GenBank/DDBJ databases">
        <title>Genome of the entomopathogenic fungus Entomophthora muscae.</title>
        <authorList>
            <person name="Elya C."/>
            <person name="Lovett B.R."/>
            <person name="Lee E."/>
            <person name="Macias A.M."/>
            <person name="Hajek A.E."/>
            <person name="De Bivort B.L."/>
            <person name="Kasson M.T."/>
            <person name="De Fine Licht H.H."/>
            <person name="Stajich J.E."/>
        </authorList>
    </citation>
    <scope>NUCLEOTIDE SEQUENCE</scope>
    <source>
        <strain evidence="1">Berkeley</strain>
    </source>
</reference>
<keyword evidence="2" id="KW-1185">Reference proteome</keyword>
<dbReference type="EMBL" id="QTSX02004273">
    <property type="protein sequence ID" value="KAJ9066909.1"/>
    <property type="molecule type" value="Genomic_DNA"/>
</dbReference>
<sequence>MAIKIQYDDLCKREEELIKAYDQAEDKSEFLFSKEFEEYCSSISSFESSAFESTESFSKHLDVLKELLGVGETNVLEKELGTSELRSQVAERVVWDVIPTLASQVADKTDINSLIKTRNFIQHLVCSKLSPKELFALAMQQIAILIEECELASEVTVENEARLEWFGFWLALINEFGLPKIKTVPTKFYQSLILGVHEWFNQLRACQIGLGLYQQPSTGLGQVLTQVLKLSDAASKQSINLGLQFMLEILGLSLQGQEYDFASCEFEKQNPRYRTPTSSPEFQSSSVWHGYQEISQMIQLLDPDLIICQQLLCKTVYEVVPEVLFSGILVHVFCSKQDFSLTPFVLTLKSSIPHSTLSLLCLFQLKGTASSKIDSIKLLPLWTNFVLNCSKEQLRFIAYNCLSHISSLIPPKERFPALAEIAQNYLDLLITSASEIPPGALAMVVRLVQEGLIKNGFIHLENMWPVFSSLFNFASYSPPTQGVLSEKSSEIVFFIISHSPLLAQLVAFYGLVINRIPNASFKILFEKHVTTLFLVPLRSYLEVIKSCKEIEEALDVVHQLSCQIDMNMNRLQ</sequence>